<dbReference type="GO" id="GO:0009306">
    <property type="term" value="P:protein secretion"/>
    <property type="evidence" value="ECO:0007669"/>
    <property type="project" value="InterPro"/>
</dbReference>
<dbReference type="InterPro" id="IPR038591">
    <property type="entry name" value="NolW-like_sf"/>
</dbReference>
<evidence type="ECO:0000256" key="4">
    <source>
        <dbReference type="ARBA" id="ARBA00023136"/>
    </source>
</evidence>
<protein>
    <submittedName>
        <fullName evidence="10">Type IV pilus assembly protein PilQ</fullName>
    </submittedName>
</protein>
<dbReference type="Gene3D" id="3.30.1370.130">
    <property type="match status" value="1"/>
</dbReference>
<evidence type="ECO:0000256" key="1">
    <source>
        <dbReference type="ARBA" id="ARBA00004370"/>
    </source>
</evidence>
<accession>A0A833L127</accession>
<comment type="caution">
    <text evidence="10">The sequence shown here is derived from an EMBL/GenBank/DDBJ whole genome shotgun (WGS) entry which is preliminary data.</text>
</comment>
<dbReference type="PANTHER" id="PTHR30604">
    <property type="entry name" value="PROTEIN TRANSPORT PROTEIN HOFQ"/>
    <property type="match status" value="1"/>
</dbReference>
<dbReference type="Pfam" id="PF03958">
    <property type="entry name" value="Secretin_N"/>
    <property type="match status" value="1"/>
</dbReference>
<dbReference type="Gene3D" id="3.30.1370.120">
    <property type="match status" value="1"/>
</dbReference>
<dbReference type="InterPro" id="IPR004846">
    <property type="entry name" value="T2SS/T3SS_dom"/>
</dbReference>
<dbReference type="PROSITE" id="PS00430">
    <property type="entry name" value="TONB_DEPENDENT_REC_1"/>
    <property type="match status" value="1"/>
</dbReference>
<reference evidence="10 11" key="1">
    <citation type="submission" date="2019-12" db="EMBL/GenBank/DDBJ databases">
        <authorList>
            <person name="Wolfe R."/>
            <person name="Danczak R."/>
            <person name="Wilkins M."/>
        </authorList>
    </citation>
    <scope>NUCLEOTIDE SEQUENCE [LARGE SCALE GENOMIC DNA]</scope>
    <source>
        <strain evidence="10">X2_MaxBin.013</strain>
    </source>
</reference>
<dbReference type="PRINTS" id="PR00811">
    <property type="entry name" value="BCTERIALGSPD"/>
</dbReference>
<proteinExistence type="inferred from homology"/>
<dbReference type="InterPro" id="IPR051808">
    <property type="entry name" value="Type_IV_pilus_biogenesis"/>
</dbReference>
<comment type="subcellular location">
    <subcellularLocation>
        <location evidence="7">Cell outer membrane</location>
    </subcellularLocation>
    <subcellularLocation>
        <location evidence="1">Membrane</location>
    </subcellularLocation>
</comment>
<evidence type="ECO:0000313" key="10">
    <source>
        <dbReference type="EMBL" id="KAF0134141.1"/>
    </source>
</evidence>
<feature type="chain" id="PRO_5032419439" evidence="8">
    <location>
        <begin position="21"/>
        <end position="421"/>
    </location>
</feature>
<dbReference type="InterPro" id="IPR005644">
    <property type="entry name" value="NolW-like"/>
</dbReference>
<evidence type="ECO:0000256" key="5">
    <source>
        <dbReference type="ARBA" id="ARBA00023237"/>
    </source>
</evidence>
<gene>
    <name evidence="10" type="ORF">FD145_897</name>
</gene>
<dbReference type="Pfam" id="PF00263">
    <property type="entry name" value="Secretin"/>
    <property type="match status" value="1"/>
</dbReference>
<evidence type="ECO:0000313" key="11">
    <source>
        <dbReference type="Proteomes" id="UP000488506"/>
    </source>
</evidence>
<evidence type="ECO:0000256" key="7">
    <source>
        <dbReference type="RuleBase" id="RU004004"/>
    </source>
</evidence>
<evidence type="ECO:0000259" key="9">
    <source>
        <dbReference type="SMART" id="SM00965"/>
    </source>
</evidence>
<feature type="signal peptide" evidence="8">
    <location>
        <begin position="1"/>
        <end position="20"/>
    </location>
</feature>
<name>A0A833L127_UNCSA</name>
<feature type="domain" description="Secretin/TonB short N-terminal" evidence="9">
    <location>
        <begin position="59"/>
        <end position="107"/>
    </location>
</feature>
<dbReference type="EMBL" id="WPAF01000012">
    <property type="protein sequence ID" value="KAF0134141.1"/>
    <property type="molecule type" value="Genomic_DNA"/>
</dbReference>
<evidence type="ECO:0000256" key="8">
    <source>
        <dbReference type="SAM" id="SignalP"/>
    </source>
</evidence>
<comment type="similarity">
    <text evidence="6">Belongs to the bacterial secretin family.</text>
</comment>
<evidence type="ECO:0000256" key="3">
    <source>
        <dbReference type="ARBA" id="ARBA00022729"/>
    </source>
</evidence>
<dbReference type="Proteomes" id="UP000488506">
    <property type="component" value="Unassembled WGS sequence"/>
</dbReference>
<keyword evidence="5" id="KW-0998">Cell outer membrane</keyword>
<keyword evidence="2 7" id="KW-0813">Transport</keyword>
<dbReference type="InterPro" id="IPR011662">
    <property type="entry name" value="Secretin/TonB_short_N"/>
</dbReference>
<dbReference type="SMART" id="SM00965">
    <property type="entry name" value="STN"/>
    <property type="match status" value="1"/>
</dbReference>
<evidence type="ECO:0000256" key="2">
    <source>
        <dbReference type="ARBA" id="ARBA00022448"/>
    </source>
</evidence>
<organism evidence="10 11">
    <name type="scientific">Candidatus Saganbacteria bacterium</name>
    <dbReference type="NCBI Taxonomy" id="2575572"/>
    <lineage>
        <taxon>Bacteria</taxon>
        <taxon>Bacillati</taxon>
        <taxon>Saganbacteria</taxon>
    </lineage>
</organism>
<dbReference type="AlphaFoldDB" id="A0A833L127"/>
<dbReference type="GO" id="GO:0009279">
    <property type="term" value="C:cell outer membrane"/>
    <property type="evidence" value="ECO:0007669"/>
    <property type="project" value="UniProtKB-SubCell"/>
</dbReference>
<keyword evidence="4" id="KW-0472">Membrane</keyword>
<dbReference type="InterPro" id="IPR001775">
    <property type="entry name" value="GspD/PilQ"/>
</dbReference>
<dbReference type="InterPro" id="IPR010916">
    <property type="entry name" value="TonB_box_CS"/>
</dbReference>
<keyword evidence="3 8" id="KW-0732">Signal</keyword>
<sequence>MKKILLVLLLAAVMVVVCHAAQPPKMEYIKVGTGGNLTFKLKKAEIGSVLQIFAKYIGCNIVAGDDVSGEVTFSFNNVKPREGLEAILRAKGYDWFQEGETLVVTAKNTVRTYSLEYANAAEVRDALSFLAESGDSISVNTSYNALIVKASTKNISRIEKAIRDLDTPPMQVMVEARMIEVNYGDGGSIGLDVKYTNPKNANDVAQTKGFAGRPTDTGAMGMYTQVLSGNYEGYLSALLAKTNYNLVAAPRIATINHKPASILIGSKIGYRTAVITTTGTVYQVNFLTTGTNLEITPHVGSEGFIRMKIYPKVSEGTVVQDLPTENVTETNSEVLVKDGQTVVIGGLTKSAETQTDYGIPFLMDIPIIGGIFRKSTIINEKRELLVFITPHILTPEYLTKISNESKLIIDREKREGAGFIH</sequence>
<evidence type="ECO:0000256" key="6">
    <source>
        <dbReference type="RuleBase" id="RU004003"/>
    </source>
</evidence>
<dbReference type="PANTHER" id="PTHR30604:SF1">
    <property type="entry name" value="DNA UTILIZATION PROTEIN HOFQ"/>
    <property type="match status" value="1"/>
</dbReference>